<organism evidence="1 2">
    <name type="scientific">Dubosiella muris</name>
    <dbReference type="NCBI Taxonomy" id="3038133"/>
    <lineage>
        <taxon>Bacteria</taxon>
        <taxon>Bacillati</taxon>
        <taxon>Bacillota</taxon>
        <taxon>Erysipelotrichia</taxon>
        <taxon>Erysipelotrichales</taxon>
        <taxon>Erysipelotrichaceae</taxon>
        <taxon>Dubosiella</taxon>
    </lineage>
</organism>
<evidence type="ECO:0000313" key="1">
    <source>
        <dbReference type="EMBL" id="TGY66487.1"/>
    </source>
</evidence>
<protein>
    <submittedName>
        <fullName evidence="1">Uncharacterized protein</fullName>
    </submittedName>
</protein>
<gene>
    <name evidence="1" type="ORF">E5336_04115</name>
</gene>
<reference evidence="1" key="1">
    <citation type="submission" date="2019-04" db="EMBL/GenBank/DDBJ databases">
        <title>Microbes associate with the intestines of laboratory mice.</title>
        <authorList>
            <person name="Navarre W."/>
            <person name="Wong E."/>
            <person name="Huang K."/>
            <person name="Tropini C."/>
            <person name="Ng K."/>
            <person name="Yu B."/>
        </authorList>
    </citation>
    <scope>NUCLEOTIDE SEQUENCE</scope>
    <source>
        <strain evidence="1">NM09_H32</strain>
    </source>
</reference>
<accession>A0AC61R8B0</accession>
<evidence type="ECO:0000313" key="2">
    <source>
        <dbReference type="Proteomes" id="UP000308836"/>
    </source>
</evidence>
<comment type="caution">
    <text evidence="1">The sequence shown here is derived from an EMBL/GenBank/DDBJ whole genome shotgun (WGS) entry which is preliminary data.</text>
</comment>
<dbReference type="EMBL" id="SRYG01000006">
    <property type="protein sequence ID" value="TGY66487.1"/>
    <property type="molecule type" value="Genomic_DNA"/>
</dbReference>
<keyword evidence="2" id="KW-1185">Reference proteome</keyword>
<proteinExistence type="predicted"/>
<name>A0AC61R8B0_9FIRM</name>
<sequence length="396" mass="46236">MKEKWVGVVDLYGRYSQRILSIAGSAYLAVALLSYCLLFKQSQSVWNDVAVIGLDLIRKAAFIIFLISILYNIWKKNLDWKLCGGFFLLSGLVTFFSKDAEPIKMFFLLTALSVFPFDFILKKYYNVQSFILLLVITLTAFGVIENILYDKDRMRFGLGFDWTTTAAVLLLHILILYECVRKYKWKKNEVYLFLVSIVVIYLFTDARFIFIMSILFLLLVVFQQKTHFLSCQKKSIQMIFTCLPILFLIISFLGFLFYDPNNEIWRTINSLLSDRLALGHTGLMRYGFTIFGQPIQWIGYSFTQINGTYNYIDNSYIRIFLETGIFNLIFYMTVCSLGIWNLCKRNQIRKVLAFSFLIILGMIEPFFFNPLFNPFLILGLKDLNDKLKKGRVYAKI</sequence>
<dbReference type="Proteomes" id="UP000308836">
    <property type="component" value="Unassembled WGS sequence"/>
</dbReference>